<dbReference type="GO" id="GO:0009055">
    <property type="term" value="F:electron transfer activity"/>
    <property type="evidence" value="ECO:0007669"/>
    <property type="project" value="InterPro"/>
</dbReference>
<evidence type="ECO:0000259" key="3">
    <source>
        <dbReference type="Pfam" id="PF07587"/>
    </source>
</evidence>
<dbReference type="PANTHER" id="PTHR35889">
    <property type="entry name" value="CYCLOINULO-OLIGOSACCHARIDE FRUCTANOTRANSFERASE-RELATED"/>
    <property type="match status" value="1"/>
</dbReference>
<organism evidence="5 6">
    <name type="scientific">Kolteria novifilia</name>
    <dbReference type="NCBI Taxonomy" id="2527975"/>
    <lineage>
        <taxon>Bacteria</taxon>
        <taxon>Pseudomonadati</taxon>
        <taxon>Planctomycetota</taxon>
        <taxon>Planctomycetia</taxon>
        <taxon>Kolteriales</taxon>
        <taxon>Kolteriaceae</taxon>
        <taxon>Kolteria</taxon>
    </lineage>
</organism>
<feature type="domain" description="Cytochrome C Planctomycete-type" evidence="4">
    <location>
        <begin position="47"/>
        <end position="107"/>
    </location>
</feature>
<dbReference type="GO" id="GO:0020037">
    <property type="term" value="F:heme binding"/>
    <property type="evidence" value="ECO:0007669"/>
    <property type="project" value="InterPro"/>
</dbReference>
<evidence type="ECO:0000256" key="1">
    <source>
        <dbReference type="SAM" id="MobiDB-lite"/>
    </source>
</evidence>
<dbReference type="InterPro" id="IPR036909">
    <property type="entry name" value="Cyt_c-like_dom_sf"/>
</dbReference>
<dbReference type="Pfam" id="PF07635">
    <property type="entry name" value="PSCyt1"/>
    <property type="match status" value="1"/>
</dbReference>
<accession>A0A518B4B6</accession>
<dbReference type="KEGG" id="knv:Pan216_26830"/>
<dbReference type="PANTHER" id="PTHR35889:SF3">
    <property type="entry name" value="F-BOX DOMAIN-CONTAINING PROTEIN"/>
    <property type="match status" value="1"/>
</dbReference>
<dbReference type="InterPro" id="IPR022655">
    <property type="entry name" value="DUF1553"/>
</dbReference>
<dbReference type="Pfam" id="PF07587">
    <property type="entry name" value="PSD1"/>
    <property type="match status" value="1"/>
</dbReference>
<proteinExistence type="predicted"/>
<dbReference type="EMBL" id="CP036279">
    <property type="protein sequence ID" value="QDU61818.1"/>
    <property type="molecule type" value="Genomic_DNA"/>
</dbReference>
<feature type="domain" description="DUF1549" evidence="2">
    <location>
        <begin position="157"/>
        <end position="362"/>
    </location>
</feature>
<dbReference type="AlphaFoldDB" id="A0A518B4B6"/>
<dbReference type="OrthoDB" id="127107at2"/>
<feature type="region of interest" description="Disordered" evidence="1">
    <location>
        <begin position="411"/>
        <end position="434"/>
    </location>
</feature>
<sequence>MVLFPRGRVAIAFAVILGLTSHVLPEAGASDAIDFNRDIRPILSENCFYCHGPDANHREADLRLDQFAGATADLGGYQAIVPGDPAKSELVARIMTDDDDLLMPPVDSGKKLTKRQVDLLRRWVADGAKWSEPWAYVTPKRHPSPRTRDSRWPRNWVDRFVLGRLEKEGLSPSPEADRVTLIRRLTFDLTGLPPKPEEVDDFVNDRDPGAYERLVDRLLASPHFGERMAIYWLDLVRFADTVGYHGDQDHAITPYRDYVIEAFNANMPFDQFTREQLAGDLLPNPTLAQRVATGYNRLLQTTHEGGLQPKEYRAIYAADRVRNVSGVWLGATVGCAQCHDHKYDPYTMKDFYALSAFFADVNDEAHFRNGTNTLPARRDPEIWVFEDDENRAKLQHWEGKVKSLEAEFKRLTPPKPKNAPKNWKPEPLPAGSPTRAKLETIKGKLKTAKRVRDDLMKIGRRTMVTVATEPRTTRILPRGNWLDETGEVVLPAVPEFMGKIGDDSSSRASRLDLAYWLMSPEEGVGGLTARVFANRFWYLFFGTGIAKVLDDFGGQGEPPVQPELLDNLAIEFLESGWDVKRLVKLLVMSQAYRQGSVAPESLRSKDPYNQLVGRQSRYRLPAEMVRDNALAISGLLVDQVGGSSAKPYQPAGYYRHLNFPTRTYSHHSDQRQWRRGLYIHWQRQFLHPMLKAFDAPSREECTAQRPRSNTPVAALTLLNDPTFVEASRAFAERIVREGGSTPESRLDFAFRHAVSRSPDEYEAATLTRLLETSRKLYQDEPKDAAELVATGLTPVPNDLDQADLAAWTMVARAILNLSETITRN</sequence>
<name>A0A518B4B6_9BACT</name>
<evidence type="ECO:0000313" key="5">
    <source>
        <dbReference type="EMBL" id="QDU61818.1"/>
    </source>
</evidence>
<gene>
    <name evidence="5" type="ORF">Pan216_26830</name>
</gene>
<evidence type="ECO:0000313" key="6">
    <source>
        <dbReference type="Proteomes" id="UP000317093"/>
    </source>
</evidence>
<dbReference type="InterPro" id="IPR011444">
    <property type="entry name" value="DUF1549"/>
</dbReference>
<dbReference type="RefSeq" id="WP_145258363.1">
    <property type="nucleotide sequence ID" value="NZ_CP036279.1"/>
</dbReference>
<dbReference type="InterPro" id="IPR011429">
    <property type="entry name" value="Cyt_c_Planctomycete-type"/>
</dbReference>
<dbReference type="SUPFAM" id="SSF46626">
    <property type="entry name" value="Cytochrome c"/>
    <property type="match status" value="1"/>
</dbReference>
<evidence type="ECO:0000259" key="4">
    <source>
        <dbReference type="Pfam" id="PF07635"/>
    </source>
</evidence>
<evidence type="ECO:0000259" key="2">
    <source>
        <dbReference type="Pfam" id="PF07583"/>
    </source>
</evidence>
<dbReference type="Proteomes" id="UP000317093">
    <property type="component" value="Chromosome"/>
</dbReference>
<keyword evidence="6" id="KW-1185">Reference proteome</keyword>
<feature type="domain" description="DUF1553" evidence="3">
    <location>
        <begin position="510"/>
        <end position="769"/>
    </location>
</feature>
<protein>
    <submittedName>
        <fullName evidence="5">Planctomycete cytochrome C</fullName>
    </submittedName>
</protein>
<dbReference type="Pfam" id="PF07583">
    <property type="entry name" value="PSCyt2"/>
    <property type="match status" value="1"/>
</dbReference>
<reference evidence="5 6" key="1">
    <citation type="submission" date="2019-02" db="EMBL/GenBank/DDBJ databases">
        <title>Deep-cultivation of Planctomycetes and their phenomic and genomic characterization uncovers novel biology.</title>
        <authorList>
            <person name="Wiegand S."/>
            <person name="Jogler M."/>
            <person name="Boedeker C."/>
            <person name="Pinto D."/>
            <person name="Vollmers J."/>
            <person name="Rivas-Marin E."/>
            <person name="Kohn T."/>
            <person name="Peeters S.H."/>
            <person name="Heuer A."/>
            <person name="Rast P."/>
            <person name="Oberbeckmann S."/>
            <person name="Bunk B."/>
            <person name="Jeske O."/>
            <person name="Meyerdierks A."/>
            <person name="Storesund J.E."/>
            <person name="Kallscheuer N."/>
            <person name="Luecker S."/>
            <person name="Lage O.M."/>
            <person name="Pohl T."/>
            <person name="Merkel B.J."/>
            <person name="Hornburger P."/>
            <person name="Mueller R.-W."/>
            <person name="Bruemmer F."/>
            <person name="Labrenz M."/>
            <person name="Spormann A.M."/>
            <person name="Op den Camp H."/>
            <person name="Overmann J."/>
            <person name="Amann R."/>
            <person name="Jetten M.S.M."/>
            <person name="Mascher T."/>
            <person name="Medema M.H."/>
            <person name="Devos D.P."/>
            <person name="Kaster A.-K."/>
            <person name="Ovreas L."/>
            <person name="Rohde M."/>
            <person name="Galperin M.Y."/>
            <person name="Jogler C."/>
        </authorList>
    </citation>
    <scope>NUCLEOTIDE SEQUENCE [LARGE SCALE GENOMIC DNA]</scope>
    <source>
        <strain evidence="5 6">Pan216</strain>
    </source>
</reference>